<dbReference type="Gene3D" id="3.80.10.10">
    <property type="entry name" value="Ribonuclease Inhibitor"/>
    <property type="match status" value="1"/>
</dbReference>
<gene>
    <name evidence="1" type="ORF">V5O48_007029</name>
</gene>
<keyword evidence="2" id="KW-1185">Reference proteome</keyword>
<protein>
    <recommendedName>
        <fullName evidence="3">F-box domain-containing protein</fullName>
    </recommendedName>
</protein>
<dbReference type="InterPro" id="IPR032675">
    <property type="entry name" value="LRR_dom_sf"/>
</dbReference>
<organism evidence="1 2">
    <name type="scientific">Marasmius crinis-equi</name>
    <dbReference type="NCBI Taxonomy" id="585013"/>
    <lineage>
        <taxon>Eukaryota</taxon>
        <taxon>Fungi</taxon>
        <taxon>Dikarya</taxon>
        <taxon>Basidiomycota</taxon>
        <taxon>Agaricomycotina</taxon>
        <taxon>Agaricomycetes</taxon>
        <taxon>Agaricomycetidae</taxon>
        <taxon>Agaricales</taxon>
        <taxon>Marasmiineae</taxon>
        <taxon>Marasmiaceae</taxon>
        <taxon>Marasmius</taxon>
    </lineage>
</organism>
<evidence type="ECO:0000313" key="1">
    <source>
        <dbReference type="EMBL" id="KAL0574928.1"/>
    </source>
</evidence>
<sequence length="405" mass="45383">MGELSRDPSELVSDVVTAWEHLNVQFSRILVGYSRRWASFSFKDLPSSVLEVFANATKQQLPQLTSLYGPGNTNNTQGRCLIDLALAGSTSLHSLRIMNASLSPLLVIAPRLSALTDLVIDSLLLFWPFDAEPVTQTLGTLCRPFPFLRRLSLRLVYLDQVASSPHIIIPVLCPHLEELTLHLRPPSPTARPGFLCADMIVQTTLDNITAPALTHLAVRVDTRHDRVVLDGAPIYDFLLRSRCRLHHLEMEMNMSWDALLRCLELTPELLTLTLFESDLGMLSSYYDISSRSHSADPDSNFLNQELFNALAESCCSGLRSVKLSLCHPKIVESLMRFAWARRRTLSSLKVDFGRVLHGELEHLTSSDLHEQLAELRANGMKTDLQWVRKKLRGDDPRSGLPGVLS</sequence>
<dbReference type="Proteomes" id="UP001465976">
    <property type="component" value="Unassembled WGS sequence"/>
</dbReference>
<proteinExistence type="predicted"/>
<dbReference type="EMBL" id="JBAHYK010000350">
    <property type="protein sequence ID" value="KAL0574928.1"/>
    <property type="molecule type" value="Genomic_DNA"/>
</dbReference>
<comment type="caution">
    <text evidence="1">The sequence shown here is derived from an EMBL/GenBank/DDBJ whole genome shotgun (WGS) entry which is preliminary data.</text>
</comment>
<accession>A0ABR3FHU6</accession>
<evidence type="ECO:0000313" key="2">
    <source>
        <dbReference type="Proteomes" id="UP001465976"/>
    </source>
</evidence>
<reference evidence="1 2" key="1">
    <citation type="submission" date="2024-02" db="EMBL/GenBank/DDBJ databases">
        <title>A draft genome for the cacao thread blight pathogen Marasmius crinis-equi.</title>
        <authorList>
            <person name="Cohen S.P."/>
            <person name="Baruah I.K."/>
            <person name="Amoako-Attah I."/>
            <person name="Bukari Y."/>
            <person name="Meinhardt L.W."/>
            <person name="Bailey B.A."/>
        </authorList>
    </citation>
    <scope>NUCLEOTIDE SEQUENCE [LARGE SCALE GENOMIC DNA]</scope>
    <source>
        <strain evidence="1 2">GH-76</strain>
    </source>
</reference>
<dbReference type="SUPFAM" id="SSF52047">
    <property type="entry name" value="RNI-like"/>
    <property type="match status" value="1"/>
</dbReference>
<evidence type="ECO:0008006" key="3">
    <source>
        <dbReference type="Google" id="ProtNLM"/>
    </source>
</evidence>
<name>A0ABR3FHU6_9AGAR</name>